<evidence type="ECO:0000256" key="1">
    <source>
        <dbReference type="ARBA" id="ARBA00023125"/>
    </source>
</evidence>
<dbReference type="InterPro" id="IPR050109">
    <property type="entry name" value="HTH-type_TetR-like_transc_reg"/>
</dbReference>
<proteinExistence type="predicted"/>
<dbReference type="InterPro" id="IPR009057">
    <property type="entry name" value="Homeodomain-like_sf"/>
</dbReference>
<dbReference type="PRINTS" id="PR00455">
    <property type="entry name" value="HTHTETR"/>
</dbReference>
<dbReference type="PROSITE" id="PS50977">
    <property type="entry name" value="HTH_TETR_2"/>
    <property type="match status" value="1"/>
</dbReference>
<dbReference type="Gene3D" id="1.10.357.10">
    <property type="entry name" value="Tetracycline Repressor, domain 2"/>
    <property type="match status" value="1"/>
</dbReference>
<dbReference type="InterPro" id="IPR036271">
    <property type="entry name" value="Tet_transcr_reg_TetR-rel_C_sf"/>
</dbReference>
<dbReference type="SUPFAM" id="SSF46689">
    <property type="entry name" value="Homeodomain-like"/>
    <property type="match status" value="1"/>
</dbReference>
<sequence>MTETPARRSDATRAAILRAARDCFAADGYERATIRLIAREAGIDPAMVMRYYGNKAGLFAAASEFDLRLPDVSYVPRAHIGGALVGHFVGRWEEDETLTALLRVAATNAEGAERIRDIFSKQLAPVAEIVSPEPEWAHTRAALVASQILGLALGRYVLGLPPVARLSREEVVAWVAPTVQRYLTGELPEGLTAPESPGEPPEESSRGSSGEPLEESSRRPPEESSEMRSGALGEPWEGSLGAP</sequence>
<evidence type="ECO:0000313" key="6">
    <source>
        <dbReference type="Proteomes" id="UP001500016"/>
    </source>
</evidence>
<dbReference type="InterPro" id="IPR001647">
    <property type="entry name" value="HTH_TetR"/>
</dbReference>
<evidence type="ECO:0000313" key="5">
    <source>
        <dbReference type="EMBL" id="GAA2076745.1"/>
    </source>
</evidence>
<dbReference type="PANTHER" id="PTHR30055:SF235">
    <property type="entry name" value="TRANSCRIPTIONAL REGULATORY PROTEIN"/>
    <property type="match status" value="1"/>
</dbReference>
<evidence type="ECO:0000256" key="3">
    <source>
        <dbReference type="SAM" id="MobiDB-lite"/>
    </source>
</evidence>
<name>A0ABN2VZV1_9ACTN</name>
<evidence type="ECO:0000256" key="2">
    <source>
        <dbReference type="PROSITE-ProRule" id="PRU00335"/>
    </source>
</evidence>
<feature type="region of interest" description="Disordered" evidence="3">
    <location>
        <begin position="186"/>
        <end position="243"/>
    </location>
</feature>
<dbReference type="Proteomes" id="UP001500016">
    <property type="component" value="Unassembled WGS sequence"/>
</dbReference>
<feature type="domain" description="HTH tetR-type" evidence="4">
    <location>
        <begin position="10"/>
        <end position="70"/>
    </location>
</feature>
<dbReference type="Pfam" id="PF00440">
    <property type="entry name" value="TetR_N"/>
    <property type="match status" value="1"/>
</dbReference>
<reference evidence="5 6" key="1">
    <citation type="journal article" date="2019" name="Int. J. Syst. Evol. Microbiol.">
        <title>The Global Catalogue of Microorganisms (GCM) 10K type strain sequencing project: providing services to taxonomists for standard genome sequencing and annotation.</title>
        <authorList>
            <consortium name="The Broad Institute Genomics Platform"/>
            <consortium name="The Broad Institute Genome Sequencing Center for Infectious Disease"/>
            <person name="Wu L."/>
            <person name="Ma J."/>
        </authorList>
    </citation>
    <scope>NUCLEOTIDE SEQUENCE [LARGE SCALE GENOMIC DNA]</scope>
    <source>
        <strain evidence="5 6">JCM 15478</strain>
    </source>
</reference>
<comment type="caution">
    <text evidence="5">The sequence shown here is derived from an EMBL/GenBank/DDBJ whole genome shotgun (WGS) entry which is preliminary data.</text>
</comment>
<keyword evidence="1 2" id="KW-0238">DNA-binding</keyword>
<dbReference type="SUPFAM" id="SSF48498">
    <property type="entry name" value="Tetracyclin repressor-like, C-terminal domain"/>
    <property type="match status" value="1"/>
</dbReference>
<dbReference type="Pfam" id="PF17920">
    <property type="entry name" value="TetR_C_16"/>
    <property type="match status" value="1"/>
</dbReference>
<dbReference type="PANTHER" id="PTHR30055">
    <property type="entry name" value="HTH-TYPE TRANSCRIPTIONAL REGULATOR RUTR"/>
    <property type="match status" value="1"/>
</dbReference>
<dbReference type="EMBL" id="BAAAPE010000007">
    <property type="protein sequence ID" value="GAA2076745.1"/>
    <property type="molecule type" value="Genomic_DNA"/>
</dbReference>
<feature type="DNA-binding region" description="H-T-H motif" evidence="2">
    <location>
        <begin position="33"/>
        <end position="52"/>
    </location>
</feature>
<accession>A0ABN2VZV1</accession>
<dbReference type="InterPro" id="IPR041678">
    <property type="entry name" value="TetR_C_16"/>
</dbReference>
<dbReference type="Gene3D" id="1.10.10.60">
    <property type="entry name" value="Homeodomain-like"/>
    <property type="match status" value="1"/>
</dbReference>
<feature type="compositionally biased region" description="Basic and acidic residues" evidence="3">
    <location>
        <begin position="215"/>
        <end position="226"/>
    </location>
</feature>
<evidence type="ECO:0000259" key="4">
    <source>
        <dbReference type="PROSITE" id="PS50977"/>
    </source>
</evidence>
<organism evidence="5 6">
    <name type="scientific">Streptomyces albiaxialis</name>
    <dbReference type="NCBI Taxonomy" id="329523"/>
    <lineage>
        <taxon>Bacteria</taxon>
        <taxon>Bacillati</taxon>
        <taxon>Actinomycetota</taxon>
        <taxon>Actinomycetes</taxon>
        <taxon>Kitasatosporales</taxon>
        <taxon>Streptomycetaceae</taxon>
        <taxon>Streptomyces</taxon>
    </lineage>
</organism>
<keyword evidence="6" id="KW-1185">Reference proteome</keyword>
<gene>
    <name evidence="5" type="ORF">GCM10009801_32470</name>
</gene>
<protein>
    <recommendedName>
        <fullName evidence="4">HTH tetR-type domain-containing protein</fullName>
    </recommendedName>
</protein>